<dbReference type="InterPro" id="IPR044099">
    <property type="entry name" value="Dcp2_NUDIX"/>
</dbReference>
<dbReference type="InterPro" id="IPR007722">
    <property type="entry name" value="DCP2_BoxA"/>
</dbReference>
<protein>
    <submittedName>
        <fullName evidence="11">Pyrophosphatase DCP2</fullName>
    </submittedName>
</protein>
<keyword evidence="7" id="KW-0694">RNA-binding</keyword>
<dbReference type="SUPFAM" id="SSF55811">
    <property type="entry name" value="Nudix"/>
    <property type="match status" value="1"/>
</dbReference>
<feature type="region of interest" description="Disordered" evidence="9">
    <location>
        <begin position="1"/>
        <end position="30"/>
    </location>
</feature>
<dbReference type="InterPro" id="IPR036189">
    <property type="entry name" value="DCP2_BoxA_sf"/>
</dbReference>
<dbReference type="FunFam" id="3.90.79.10:FF:000003">
    <property type="entry name" value="M7GpppN-mRNA hydrolase isoform 2"/>
    <property type="match status" value="1"/>
</dbReference>
<evidence type="ECO:0000256" key="4">
    <source>
        <dbReference type="ARBA" id="ARBA00022490"/>
    </source>
</evidence>
<evidence type="ECO:0000256" key="2">
    <source>
        <dbReference type="ARBA" id="ARBA00004496"/>
    </source>
</evidence>
<dbReference type="GO" id="GO:0003723">
    <property type="term" value="F:RNA binding"/>
    <property type="evidence" value="ECO:0007669"/>
    <property type="project" value="UniProtKB-KW"/>
</dbReference>
<keyword evidence="5" id="KW-0479">Metal-binding</keyword>
<dbReference type="CDD" id="cd03672">
    <property type="entry name" value="NUDIX_Dcp2p_Nudt20"/>
    <property type="match status" value="1"/>
</dbReference>
<evidence type="ECO:0000256" key="1">
    <source>
        <dbReference type="ARBA" id="ARBA00001936"/>
    </source>
</evidence>
<dbReference type="OrthoDB" id="18996at2759"/>
<dbReference type="GO" id="GO:0140933">
    <property type="term" value="F:5'-(N(7)-methylguanosine 5'-triphospho)-[mRNA] hydrolase activity"/>
    <property type="evidence" value="ECO:0007669"/>
    <property type="project" value="InterPro"/>
</dbReference>
<dbReference type="InterPro" id="IPR015797">
    <property type="entry name" value="NUDIX_hydrolase-like_dom_sf"/>
</dbReference>
<reference evidence="11" key="1">
    <citation type="journal article" date="2021" name="New Phytol.">
        <title>Evolutionary innovations through gain and loss of genes in the ectomycorrhizal Boletales.</title>
        <authorList>
            <person name="Wu G."/>
            <person name="Miyauchi S."/>
            <person name="Morin E."/>
            <person name="Kuo A."/>
            <person name="Drula E."/>
            <person name="Varga T."/>
            <person name="Kohler A."/>
            <person name="Feng B."/>
            <person name="Cao Y."/>
            <person name="Lipzen A."/>
            <person name="Daum C."/>
            <person name="Hundley H."/>
            <person name="Pangilinan J."/>
            <person name="Johnson J."/>
            <person name="Barry K."/>
            <person name="LaButti K."/>
            <person name="Ng V."/>
            <person name="Ahrendt S."/>
            <person name="Min B."/>
            <person name="Choi I.G."/>
            <person name="Park H."/>
            <person name="Plett J.M."/>
            <person name="Magnuson J."/>
            <person name="Spatafora J.W."/>
            <person name="Nagy L.G."/>
            <person name="Henrissat B."/>
            <person name="Grigoriev I.V."/>
            <person name="Yang Z.L."/>
            <person name="Xu J."/>
            <person name="Martin F.M."/>
        </authorList>
    </citation>
    <scope>NUCLEOTIDE SEQUENCE</scope>
    <source>
        <strain evidence="11">KKN 215</strain>
    </source>
</reference>
<feature type="domain" description="Nudix hydrolase" evidence="10">
    <location>
        <begin position="123"/>
        <end position="252"/>
    </location>
</feature>
<feature type="region of interest" description="Disordered" evidence="9">
    <location>
        <begin position="266"/>
        <end position="324"/>
    </location>
</feature>
<dbReference type="GO" id="GO:0000184">
    <property type="term" value="P:nuclear-transcribed mRNA catabolic process, nonsense-mediated decay"/>
    <property type="evidence" value="ECO:0007669"/>
    <property type="project" value="InterPro"/>
</dbReference>
<keyword evidence="8" id="KW-0464">Manganese</keyword>
<dbReference type="Gene3D" id="1.10.10.1050">
    <property type="entry name" value="Dcp2, box A domain"/>
    <property type="match status" value="1"/>
</dbReference>
<comment type="subcellular location">
    <subcellularLocation>
        <location evidence="2">Cytoplasm</location>
    </subcellularLocation>
</comment>
<dbReference type="EMBL" id="JAEVFJ010000015">
    <property type="protein sequence ID" value="KAH8100705.1"/>
    <property type="molecule type" value="Genomic_DNA"/>
</dbReference>
<proteinExistence type="inferred from homology"/>
<feature type="compositionally biased region" description="Low complexity" evidence="9">
    <location>
        <begin position="292"/>
        <end position="306"/>
    </location>
</feature>
<evidence type="ECO:0000259" key="10">
    <source>
        <dbReference type="PROSITE" id="PS51462"/>
    </source>
</evidence>
<dbReference type="PROSITE" id="PS00893">
    <property type="entry name" value="NUDIX_BOX"/>
    <property type="match status" value="1"/>
</dbReference>
<dbReference type="SMART" id="SM01125">
    <property type="entry name" value="DCP2"/>
    <property type="match status" value="1"/>
</dbReference>
<evidence type="ECO:0000256" key="9">
    <source>
        <dbReference type="SAM" id="MobiDB-lite"/>
    </source>
</evidence>
<feature type="compositionally biased region" description="Polar residues" evidence="9">
    <location>
        <begin position="438"/>
        <end position="449"/>
    </location>
</feature>
<organism evidence="11 12">
    <name type="scientific">Cristinia sonorae</name>
    <dbReference type="NCBI Taxonomy" id="1940300"/>
    <lineage>
        <taxon>Eukaryota</taxon>
        <taxon>Fungi</taxon>
        <taxon>Dikarya</taxon>
        <taxon>Basidiomycota</taxon>
        <taxon>Agaricomycotina</taxon>
        <taxon>Agaricomycetes</taxon>
        <taxon>Agaricomycetidae</taxon>
        <taxon>Agaricales</taxon>
        <taxon>Pleurotineae</taxon>
        <taxon>Stephanosporaceae</taxon>
        <taxon>Cristinia</taxon>
    </lineage>
</organism>
<feature type="compositionally biased region" description="Low complexity" evidence="9">
    <location>
        <begin position="409"/>
        <end position="437"/>
    </location>
</feature>
<gene>
    <name evidence="11" type="ORF">BXZ70DRAFT_938392</name>
</gene>
<feature type="compositionally biased region" description="Polar residues" evidence="9">
    <location>
        <begin position="393"/>
        <end position="407"/>
    </location>
</feature>
<comment type="similarity">
    <text evidence="3">Belongs to the Nudix hydrolase family. DCP2 subfamily.</text>
</comment>
<feature type="region of interest" description="Disordered" evidence="9">
    <location>
        <begin position="371"/>
        <end position="462"/>
    </location>
</feature>
<dbReference type="PANTHER" id="PTHR23114">
    <property type="entry name" value="M7GPPPN-MRNA HYDROLASE"/>
    <property type="match status" value="1"/>
</dbReference>
<evidence type="ECO:0000256" key="8">
    <source>
        <dbReference type="ARBA" id="ARBA00023211"/>
    </source>
</evidence>
<accession>A0A8K0XQ39</accession>
<evidence type="ECO:0000256" key="6">
    <source>
        <dbReference type="ARBA" id="ARBA00022801"/>
    </source>
</evidence>
<dbReference type="Gene3D" id="3.90.79.10">
    <property type="entry name" value="Nucleoside Triphosphate Pyrophosphohydrolase"/>
    <property type="match status" value="1"/>
</dbReference>
<keyword evidence="6" id="KW-0378">Hydrolase</keyword>
<keyword evidence="4" id="KW-0963">Cytoplasm</keyword>
<evidence type="ECO:0000256" key="5">
    <source>
        <dbReference type="ARBA" id="ARBA00022723"/>
    </source>
</evidence>
<dbReference type="GO" id="GO:0000290">
    <property type="term" value="P:deadenylation-dependent decapping of nuclear-transcribed mRNA"/>
    <property type="evidence" value="ECO:0007669"/>
    <property type="project" value="InterPro"/>
</dbReference>
<dbReference type="GO" id="GO:0000932">
    <property type="term" value="C:P-body"/>
    <property type="evidence" value="ECO:0007669"/>
    <property type="project" value="TreeGrafter"/>
</dbReference>
<dbReference type="AlphaFoldDB" id="A0A8K0XQ39"/>
<sequence length="719" mass="78231">MASSSSSSPEIPAPLSNHNHNHNNHNNHRTPTLQQKLHECLEDLSSRFILNLPEVELASLERVCFQVEQAHWYYEDFIREEDPSLPTMTLKKFSHSLFNVCPLLKHFGHDHDQAFSNFLAYKTRVPVCGAIMLNETWDKCLLVKGWKSTSAWSFPKGKINEQEPRYKCAIREVLEETGFDLEDHINPEDVAECNINEQSISLFIVPNIPEDFPFETRTRKEISKIAWFKLTDLPTWKRNKPVTGKFYLIAPFLGPLKIYLRDRKPKQPKLSKNGPSNSQAASDADSPDTVHSLPAPSLPASSAPSSDVENGEPITPSPQYSEAAVNHTGPVVDGAAIENGLNNVDSHLAFLLNSLSKSALTTPADSDAVVKPEISHTPTPPVGPPSLPDPSSRVSSRALSPPHSSGHTARPSPAPSRSSSAQRITSPSGTSKSSTSSQATIQPSPTSPVSPRATRRPGLSADISPYFTRATAAAIPKQMKYLTMLENVAKESERMTPRLEKQIEVMNGLLPSLPPSNAHPGSFNPLPMAGPGIRDYPPFPHNFGPGATAANFPPGFVPHPPLHDPFTVRPRTSNAFHPVSYAPHYSRASMNEEQLRLMMAGVSPRAPLAHANGPAGPYPPTQQRMGYPMTHPSGAPPQVYPQPPLQQFGQSPLRVIPPQSFPSAPPNELGPLTAPPISPTFNLAPRPNAGHAHLLSILNTPSIPRPVTTVPSSTMGGHA</sequence>
<evidence type="ECO:0000256" key="7">
    <source>
        <dbReference type="ARBA" id="ARBA00022884"/>
    </source>
</evidence>
<comment type="caution">
    <text evidence="11">The sequence shown here is derived from an EMBL/GenBank/DDBJ whole genome shotgun (WGS) entry which is preliminary data.</text>
</comment>
<feature type="compositionally biased region" description="Basic residues" evidence="9">
    <location>
        <begin position="19"/>
        <end position="28"/>
    </location>
</feature>
<evidence type="ECO:0000313" key="12">
    <source>
        <dbReference type="Proteomes" id="UP000813824"/>
    </source>
</evidence>
<dbReference type="SUPFAM" id="SSF140586">
    <property type="entry name" value="Dcp2 domain-like"/>
    <property type="match status" value="1"/>
</dbReference>
<dbReference type="PANTHER" id="PTHR23114:SF17">
    <property type="entry name" value="M7GPPPN-MRNA HYDROLASE"/>
    <property type="match status" value="1"/>
</dbReference>
<dbReference type="InterPro" id="IPR000086">
    <property type="entry name" value="NUDIX_hydrolase_dom"/>
</dbReference>
<dbReference type="Proteomes" id="UP000813824">
    <property type="component" value="Unassembled WGS sequence"/>
</dbReference>
<dbReference type="InterPro" id="IPR020084">
    <property type="entry name" value="NUDIX_hydrolase_CS"/>
</dbReference>
<keyword evidence="12" id="KW-1185">Reference proteome</keyword>
<dbReference type="PROSITE" id="PS51462">
    <property type="entry name" value="NUDIX"/>
    <property type="match status" value="1"/>
</dbReference>
<comment type="cofactor">
    <cofactor evidence="1">
        <name>Mn(2+)</name>
        <dbReference type="ChEBI" id="CHEBI:29035"/>
    </cofactor>
</comment>
<dbReference type="Pfam" id="PF05026">
    <property type="entry name" value="DCP2"/>
    <property type="match status" value="1"/>
</dbReference>
<dbReference type="GO" id="GO:0030145">
    <property type="term" value="F:manganese ion binding"/>
    <property type="evidence" value="ECO:0007669"/>
    <property type="project" value="InterPro"/>
</dbReference>
<name>A0A8K0XQ39_9AGAR</name>
<feature type="compositionally biased region" description="Pro residues" evidence="9">
    <location>
        <begin position="378"/>
        <end position="388"/>
    </location>
</feature>
<dbReference type="Pfam" id="PF00293">
    <property type="entry name" value="NUDIX"/>
    <property type="match status" value="1"/>
</dbReference>
<evidence type="ECO:0000256" key="3">
    <source>
        <dbReference type="ARBA" id="ARBA00005279"/>
    </source>
</evidence>
<evidence type="ECO:0000313" key="11">
    <source>
        <dbReference type="EMBL" id="KAH8100705.1"/>
    </source>
</evidence>